<reference evidence="2" key="1">
    <citation type="submission" date="2021-06" db="EMBL/GenBank/DDBJ databases">
        <authorList>
            <person name="Kallberg Y."/>
            <person name="Tangrot J."/>
            <person name="Rosling A."/>
        </authorList>
    </citation>
    <scope>NUCLEOTIDE SEQUENCE</scope>
    <source>
        <strain evidence="2">MA453B</strain>
    </source>
</reference>
<evidence type="ECO:0000256" key="1">
    <source>
        <dbReference type="SAM" id="MobiDB-lite"/>
    </source>
</evidence>
<organism evidence="2 3">
    <name type="scientific">Dentiscutata erythropus</name>
    <dbReference type="NCBI Taxonomy" id="1348616"/>
    <lineage>
        <taxon>Eukaryota</taxon>
        <taxon>Fungi</taxon>
        <taxon>Fungi incertae sedis</taxon>
        <taxon>Mucoromycota</taxon>
        <taxon>Glomeromycotina</taxon>
        <taxon>Glomeromycetes</taxon>
        <taxon>Diversisporales</taxon>
        <taxon>Gigasporaceae</taxon>
        <taxon>Dentiscutata</taxon>
    </lineage>
</organism>
<comment type="caution">
    <text evidence="2">The sequence shown here is derived from an EMBL/GenBank/DDBJ whole genome shotgun (WGS) entry which is preliminary data.</text>
</comment>
<gene>
    <name evidence="2" type="ORF">DERYTH_LOCUS13580</name>
</gene>
<feature type="non-terminal residue" evidence="2">
    <location>
        <position position="128"/>
    </location>
</feature>
<proteinExistence type="predicted"/>
<dbReference type="AlphaFoldDB" id="A0A9N9HXK9"/>
<evidence type="ECO:0000313" key="2">
    <source>
        <dbReference type="EMBL" id="CAG8710898.1"/>
    </source>
</evidence>
<evidence type="ECO:0000313" key="3">
    <source>
        <dbReference type="Proteomes" id="UP000789405"/>
    </source>
</evidence>
<dbReference type="EMBL" id="CAJVPY010009634">
    <property type="protein sequence ID" value="CAG8710898.1"/>
    <property type="molecule type" value="Genomic_DNA"/>
</dbReference>
<accession>A0A9N9HXK9</accession>
<name>A0A9N9HXK9_9GLOM</name>
<sequence>KKEICTPTAYQGFAEMGPLMEHMLSALAIKIGSGLEKTARKLFENACSRTTDQRIERPRKSKTQHQRIESDEHQVEIIELSHDDEIEVVICAKNDKHKLHASKEDLKKTCEIWIRKINEFRRMANKIR</sequence>
<keyword evidence="3" id="KW-1185">Reference proteome</keyword>
<protein>
    <submittedName>
        <fullName evidence="2">12138_t:CDS:1</fullName>
    </submittedName>
</protein>
<feature type="region of interest" description="Disordered" evidence="1">
    <location>
        <begin position="51"/>
        <end position="70"/>
    </location>
</feature>
<dbReference type="Proteomes" id="UP000789405">
    <property type="component" value="Unassembled WGS sequence"/>
</dbReference>